<feature type="binding site" evidence="8">
    <location>
        <position position="146"/>
    </location>
    <ligand>
        <name>substrate</name>
    </ligand>
</feature>
<keyword evidence="4 8" id="KW-0808">Transferase</keyword>
<accession>A0A2T8HND5</accession>
<feature type="domain" description="Aspartate/glutamate/uridylate kinase" evidence="9">
    <location>
        <begin position="13"/>
        <end position="244"/>
    </location>
</feature>
<comment type="catalytic activity">
    <reaction evidence="8">
        <text>L-glutamate + ATP = L-glutamyl 5-phosphate + ADP</text>
        <dbReference type="Rhea" id="RHEA:14877"/>
        <dbReference type="ChEBI" id="CHEBI:29985"/>
        <dbReference type="ChEBI" id="CHEBI:30616"/>
        <dbReference type="ChEBI" id="CHEBI:58274"/>
        <dbReference type="ChEBI" id="CHEBI:456216"/>
        <dbReference type="EC" id="2.7.2.11"/>
    </reaction>
</comment>
<keyword evidence="11" id="KW-1185">Reference proteome</keyword>
<keyword evidence="6 8" id="KW-0418">Kinase</keyword>
<proteinExistence type="inferred from homology"/>
<dbReference type="InterPro" id="IPR001048">
    <property type="entry name" value="Asp/Glu/Uridylate_kinase"/>
</dbReference>
<comment type="caution">
    <text evidence="10">The sequence shown here is derived from an EMBL/GenBank/DDBJ whole genome shotgun (WGS) entry which is preliminary data.</text>
</comment>
<comment type="subcellular location">
    <subcellularLocation>
        <location evidence="8">Cytoplasm</location>
    </subcellularLocation>
</comment>
<dbReference type="Proteomes" id="UP000245627">
    <property type="component" value="Unassembled WGS sequence"/>
</dbReference>
<keyword evidence="3 8" id="KW-0641">Proline biosynthesis</keyword>
<dbReference type="InterPro" id="IPR036393">
    <property type="entry name" value="AceGlu_kinase-like_sf"/>
</dbReference>
<feature type="binding site" evidence="8">
    <location>
        <begin position="178"/>
        <end position="179"/>
    </location>
    <ligand>
        <name>ATP</name>
        <dbReference type="ChEBI" id="CHEBI:30616"/>
    </ligand>
</feature>
<dbReference type="AlphaFoldDB" id="A0A2T8HND5"/>
<feature type="binding site" evidence="8">
    <location>
        <position position="58"/>
    </location>
    <ligand>
        <name>substrate</name>
    </ligand>
</feature>
<evidence type="ECO:0000313" key="11">
    <source>
        <dbReference type="Proteomes" id="UP000245627"/>
    </source>
</evidence>
<keyword evidence="7 8" id="KW-0067">ATP-binding</keyword>
<dbReference type="InterPro" id="IPR041739">
    <property type="entry name" value="G5K_ProB"/>
</dbReference>
<dbReference type="InterPro" id="IPR001057">
    <property type="entry name" value="Glu/AcGlu_kinase"/>
</dbReference>
<dbReference type="InterPro" id="IPR005715">
    <property type="entry name" value="Glu_5kinase/COase_Synthase"/>
</dbReference>
<evidence type="ECO:0000256" key="4">
    <source>
        <dbReference type="ARBA" id="ARBA00022679"/>
    </source>
</evidence>
<dbReference type="GO" id="GO:0005829">
    <property type="term" value="C:cytosol"/>
    <property type="evidence" value="ECO:0007669"/>
    <property type="project" value="TreeGrafter"/>
</dbReference>
<dbReference type="EMBL" id="QDKG01000001">
    <property type="protein sequence ID" value="PVH26920.1"/>
    <property type="molecule type" value="Genomic_DNA"/>
</dbReference>
<dbReference type="SUPFAM" id="SSF53633">
    <property type="entry name" value="Carbamate kinase-like"/>
    <property type="match status" value="1"/>
</dbReference>
<gene>
    <name evidence="8 10" type="primary">proB</name>
    <name evidence="10" type="ORF">DC487_04815</name>
</gene>
<keyword evidence="5 8" id="KW-0547">Nucleotide-binding</keyword>
<evidence type="ECO:0000256" key="8">
    <source>
        <dbReference type="HAMAP-Rule" id="MF_00456"/>
    </source>
</evidence>
<comment type="function">
    <text evidence="8">Catalyzes the transfer of a phosphate group to glutamate to form L-glutamate 5-phosphate.</text>
</comment>
<sequence>MHNTTEKESKPIKRVVIKVGTHVITNKDNRIVEKVLQKLVDQIAHLHEQDIMTVLVSSGSVIAGKEVMRHQLKTDDKIIRRQVFSAIGQPRMMRHYYTLFRSYGIRCAQVLATKRDFDAGPHRENMINCYEGLLQEGVVPIANEDDAVSLSMSTFTDNDELASLVAELIKADMLILLTDADGFFSGHPEDPESELLSHISADEPVEQFVQESTKGEAQGRGGMKSKLNIAKKTANLGITTYIANGKRPNVVLDIVNGVDVGTKFTI</sequence>
<evidence type="ECO:0000256" key="5">
    <source>
        <dbReference type="ARBA" id="ARBA00022741"/>
    </source>
</evidence>
<dbReference type="GO" id="GO:0005524">
    <property type="term" value="F:ATP binding"/>
    <property type="evidence" value="ECO:0007669"/>
    <property type="project" value="UniProtKB-KW"/>
</dbReference>
<dbReference type="EC" id="2.7.2.11" evidence="8"/>
<evidence type="ECO:0000256" key="2">
    <source>
        <dbReference type="ARBA" id="ARBA00022605"/>
    </source>
</evidence>
<evidence type="ECO:0000256" key="1">
    <source>
        <dbReference type="ARBA" id="ARBA00022490"/>
    </source>
</evidence>
<comment type="pathway">
    <text evidence="8">Amino-acid biosynthesis; L-proline biosynthesis; L-glutamate 5-semialdehyde from L-glutamate: step 1/2.</text>
</comment>
<dbReference type="UniPathway" id="UPA00098">
    <property type="reaction ID" value="UER00359"/>
</dbReference>
<name>A0A2T8HND5_9SPHI</name>
<dbReference type="InterPro" id="IPR011529">
    <property type="entry name" value="Glu_5kinase"/>
</dbReference>
<dbReference type="PIRSF" id="PIRSF000729">
    <property type="entry name" value="GK"/>
    <property type="match status" value="1"/>
</dbReference>
<evidence type="ECO:0000256" key="7">
    <source>
        <dbReference type="ARBA" id="ARBA00022840"/>
    </source>
</evidence>
<dbReference type="CDD" id="cd04242">
    <property type="entry name" value="AAK_G5K_ProB"/>
    <property type="match status" value="1"/>
</dbReference>
<dbReference type="Gene3D" id="3.40.1160.10">
    <property type="entry name" value="Acetylglutamate kinase-like"/>
    <property type="match status" value="1"/>
</dbReference>
<evidence type="ECO:0000256" key="6">
    <source>
        <dbReference type="ARBA" id="ARBA00022777"/>
    </source>
</evidence>
<comment type="caution">
    <text evidence="8">Lacks conserved residue(s) required for the propagation of feature annotation.</text>
</comment>
<dbReference type="OrthoDB" id="9804434at2"/>
<dbReference type="NCBIfam" id="TIGR01027">
    <property type="entry name" value="proB"/>
    <property type="match status" value="1"/>
</dbReference>
<protein>
    <recommendedName>
        <fullName evidence="8">Glutamate 5-kinase</fullName>
        <ecNumber evidence="8">2.7.2.11</ecNumber>
    </recommendedName>
    <alternativeName>
        <fullName evidence="8">Gamma-glutamyl kinase</fullName>
        <shortName evidence="8">GK</shortName>
    </alternativeName>
</protein>
<organism evidence="10 11">
    <name type="scientific">Sphingobacterium corticibacter</name>
    <dbReference type="NCBI Taxonomy" id="2171749"/>
    <lineage>
        <taxon>Bacteria</taxon>
        <taxon>Pseudomonadati</taxon>
        <taxon>Bacteroidota</taxon>
        <taxon>Sphingobacteriia</taxon>
        <taxon>Sphingobacteriales</taxon>
        <taxon>Sphingobacteriaceae</taxon>
        <taxon>Sphingobacterium</taxon>
    </lineage>
</organism>
<keyword evidence="2 8" id="KW-0028">Amino-acid biosynthesis</keyword>
<evidence type="ECO:0000313" key="10">
    <source>
        <dbReference type="EMBL" id="PVH26920.1"/>
    </source>
</evidence>
<evidence type="ECO:0000259" key="9">
    <source>
        <dbReference type="Pfam" id="PF00696"/>
    </source>
</evidence>
<dbReference type="GO" id="GO:0004349">
    <property type="term" value="F:glutamate 5-kinase activity"/>
    <property type="evidence" value="ECO:0007669"/>
    <property type="project" value="UniProtKB-UniRule"/>
</dbReference>
<dbReference type="PANTHER" id="PTHR43654">
    <property type="entry name" value="GLUTAMATE 5-KINASE"/>
    <property type="match status" value="1"/>
</dbReference>
<dbReference type="PANTHER" id="PTHR43654:SF1">
    <property type="entry name" value="ISOPENTENYL PHOSPHATE KINASE"/>
    <property type="match status" value="1"/>
</dbReference>
<dbReference type="PRINTS" id="PR00474">
    <property type="entry name" value="GLU5KINASE"/>
</dbReference>
<dbReference type="GO" id="GO:0055129">
    <property type="term" value="P:L-proline biosynthetic process"/>
    <property type="evidence" value="ECO:0007669"/>
    <property type="project" value="UniProtKB-UniRule"/>
</dbReference>
<feature type="binding site" evidence="8">
    <location>
        <position position="18"/>
    </location>
    <ligand>
        <name>ATP</name>
        <dbReference type="ChEBI" id="CHEBI:30616"/>
    </ligand>
</feature>
<comment type="similarity">
    <text evidence="8">Belongs to the glutamate 5-kinase family.</text>
</comment>
<reference evidence="10 11" key="1">
    <citation type="submission" date="2018-04" db="EMBL/GenBank/DDBJ databases">
        <title>Sphingobacterium cortibacter sp. nov.</title>
        <authorList>
            <person name="Li Y."/>
        </authorList>
    </citation>
    <scope>NUCLEOTIDE SEQUENCE [LARGE SCALE GENOMIC DNA]</scope>
    <source>
        <strain evidence="10 11">2c-3</strain>
    </source>
</reference>
<keyword evidence="1 8" id="KW-0963">Cytoplasm</keyword>
<feature type="binding site" evidence="8">
    <location>
        <position position="158"/>
    </location>
    <ligand>
        <name>substrate</name>
    </ligand>
</feature>
<dbReference type="FunFam" id="3.40.1160.10:FF:000006">
    <property type="entry name" value="Glutamate 5-kinase"/>
    <property type="match status" value="1"/>
</dbReference>
<dbReference type="HAMAP" id="MF_00456">
    <property type="entry name" value="ProB"/>
    <property type="match status" value="1"/>
</dbReference>
<dbReference type="RefSeq" id="WP_116774775.1">
    <property type="nucleotide sequence ID" value="NZ_QDKG01000001.1"/>
</dbReference>
<dbReference type="Pfam" id="PF00696">
    <property type="entry name" value="AA_kinase"/>
    <property type="match status" value="1"/>
</dbReference>
<evidence type="ECO:0000256" key="3">
    <source>
        <dbReference type="ARBA" id="ARBA00022650"/>
    </source>
</evidence>